<evidence type="ECO:0000313" key="5">
    <source>
        <dbReference type="Proteomes" id="UP001168528"/>
    </source>
</evidence>
<gene>
    <name evidence="4" type="ORF">Q0590_08585</name>
</gene>
<dbReference type="EMBL" id="JAUKPO010000003">
    <property type="protein sequence ID" value="MDO1446306.1"/>
    <property type="molecule type" value="Genomic_DNA"/>
</dbReference>
<keyword evidence="2" id="KW-0012">Acyltransferase</keyword>
<dbReference type="Gene3D" id="3.40.630.10">
    <property type="entry name" value="Zn peptidases"/>
    <property type="match status" value="1"/>
</dbReference>
<organism evidence="4 5">
    <name type="scientific">Rhodocytophaga aerolata</name>
    <dbReference type="NCBI Taxonomy" id="455078"/>
    <lineage>
        <taxon>Bacteria</taxon>
        <taxon>Pseudomonadati</taxon>
        <taxon>Bacteroidota</taxon>
        <taxon>Cytophagia</taxon>
        <taxon>Cytophagales</taxon>
        <taxon>Rhodocytophagaceae</taxon>
        <taxon>Rhodocytophaga</taxon>
    </lineage>
</organism>
<dbReference type="InterPro" id="IPR040234">
    <property type="entry name" value="QC/QCL"/>
</dbReference>
<dbReference type="SUPFAM" id="SSF53187">
    <property type="entry name" value="Zn-dependent exopeptidases"/>
    <property type="match status" value="1"/>
</dbReference>
<name>A0ABT8R3Q9_9BACT</name>
<reference evidence="4" key="1">
    <citation type="submission" date="2023-07" db="EMBL/GenBank/DDBJ databases">
        <title>The genome sequence of Rhodocytophaga aerolata KACC 12507.</title>
        <authorList>
            <person name="Zhang X."/>
        </authorList>
    </citation>
    <scope>NUCLEOTIDE SEQUENCE</scope>
    <source>
        <strain evidence="4">KACC 12507</strain>
    </source>
</reference>
<sequence>MITKNIISAFSISFFILTACQEKKQASVQAEENTLIITVKAPDFNADSAYTFVEKQVSYGPRVPNTLAHRQAGEYLINQLKSYGAEVTVQDFVAEAYTGTKLQSRNIIAAFYPQHTKRILLGAHWDSRHLADKDSINPTLPIDGANDGGSGVGVLLEIARILKQDSIGPGVGVDIILFDSEDYGEPENLKQGDYPNRKPNQIYWCLGSQYWAKNKHKPNYSAYFGILLDMVGAKNARFAREGHSVEYAASVVQRVWNIGQALGYGNYFIDQNTGGITDDHYFVNRDARIPMIDIIEYEPAGRDEFGHYHHTHRDNMDIIDKATLKAVGQTVLQAVYEEGKPAV</sequence>
<dbReference type="Pfam" id="PF04389">
    <property type="entry name" value="Peptidase_M28"/>
    <property type="match status" value="1"/>
</dbReference>
<dbReference type="PANTHER" id="PTHR12283">
    <property type="entry name" value="GLUTAMINYL-PEPTIDE CYCLOTRANSFERASE"/>
    <property type="match status" value="1"/>
</dbReference>
<dbReference type="Proteomes" id="UP001168528">
    <property type="component" value="Unassembled WGS sequence"/>
</dbReference>
<dbReference type="InterPro" id="IPR007484">
    <property type="entry name" value="Peptidase_M28"/>
</dbReference>
<evidence type="ECO:0000256" key="2">
    <source>
        <dbReference type="ARBA" id="ARBA00023315"/>
    </source>
</evidence>
<comment type="caution">
    <text evidence="4">The sequence shown here is derived from an EMBL/GenBank/DDBJ whole genome shotgun (WGS) entry which is preliminary data.</text>
</comment>
<dbReference type="PANTHER" id="PTHR12283:SF6">
    <property type="entry name" value="GLUTAMINYL-PEPTIDE CYCLOTRANSFERASE-RELATED"/>
    <property type="match status" value="1"/>
</dbReference>
<feature type="domain" description="Peptidase M28" evidence="3">
    <location>
        <begin position="106"/>
        <end position="334"/>
    </location>
</feature>
<keyword evidence="1" id="KW-0808">Transferase</keyword>
<evidence type="ECO:0000313" key="4">
    <source>
        <dbReference type="EMBL" id="MDO1446306.1"/>
    </source>
</evidence>
<accession>A0ABT8R3Q9</accession>
<proteinExistence type="predicted"/>
<protein>
    <submittedName>
        <fullName evidence="4">M28 family peptidase</fullName>
    </submittedName>
</protein>
<evidence type="ECO:0000259" key="3">
    <source>
        <dbReference type="Pfam" id="PF04389"/>
    </source>
</evidence>
<keyword evidence="5" id="KW-1185">Reference proteome</keyword>
<dbReference type="RefSeq" id="WP_302037101.1">
    <property type="nucleotide sequence ID" value="NZ_JAUKPO010000003.1"/>
</dbReference>
<evidence type="ECO:0000256" key="1">
    <source>
        <dbReference type="ARBA" id="ARBA00022679"/>
    </source>
</evidence>
<dbReference type="PROSITE" id="PS51257">
    <property type="entry name" value="PROKAR_LIPOPROTEIN"/>
    <property type="match status" value="1"/>
</dbReference>